<reference evidence="1" key="1">
    <citation type="submission" date="2014-09" db="EMBL/GenBank/DDBJ databases">
        <authorList>
            <person name="Magalhaes I.L.F."/>
            <person name="Oliveira U."/>
            <person name="Santos F.R."/>
            <person name="Vidigal T.H.D.A."/>
            <person name="Brescovit A.D."/>
            <person name="Santos A.J."/>
        </authorList>
    </citation>
    <scope>NUCLEOTIDE SEQUENCE</scope>
    <source>
        <tissue evidence="1">Shoot tissue taken approximately 20 cm above the soil surface</tissue>
    </source>
</reference>
<evidence type="ECO:0000313" key="1">
    <source>
        <dbReference type="EMBL" id="JAD58805.1"/>
    </source>
</evidence>
<protein>
    <submittedName>
        <fullName evidence="1">Uncharacterized protein</fullName>
    </submittedName>
</protein>
<dbReference type="AlphaFoldDB" id="A0A0A9BC52"/>
<reference evidence="1" key="2">
    <citation type="journal article" date="2015" name="Data Brief">
        <title>Shoot transcriptome of the giant reed, Arundo donax.</title>
        <authorList>
            <person name="Barrero R.A."/>
            <person name="Guerrero F.D."/>
            <person name="Moolhuijzen P."/>
            <person name="Goolsby J.A."/>
            <person name="Tidwell J."/>
            <person name="Bellgard S.E."/>
            <person name="Bellgard M.I."/>
        </authorList>
    </citation>
    <scope>NUCLEOTIDE SEQUENCE</scope>
    <source>
        <tissue evidence="1">Shoot tissue taken approximately 20 cm above the soil surface</tissue>
    </source>
</reference>
<accession>A0A0A9BC52</accession>
<sequence length="21" mass="2469">MVKGKLKIHVVKDKCISESYY</sequence>
<dbReference type="EMBL" id="GBRH01239090">
    <property type="protein sequence ID" value="JAD58805.1"/>
    <property type="molecule type" value="Transcribed_RNA"/>
</dbReference>
<organism evidence="1">
    <name type="scientific">Arundo donax</name>
    <name type="common">Giant reed</name>
    <name type="synonym">Donax arundinaceus</name>
    <dbReference type="NCBI Taxonomy" id="35708"/>
    <lineage>
        <taxon>Eukaryota</taxon>
        <taxon>Viridiplantae</taxon>
        <taxon>Streptophyta</taxon>
        <taxon>Embryophyta</taxon>
        <taxon>Tracheophyta</taxon>
        <taxon>Spermatophyta</taxon>
        <taxon>Magnoliopsida</taxon>
        <taxon>Liliopsida</taxon>
        <taxon>Poales</taxon>
        <taxon>Poaceae</taxon>
        <taxon>PACMAD clade</taxon>
        <taxon>Arundinoideae</taxon>
        <taxon>Arundineae</taxon>
        <taxon>Arundo</taxon>
    </lineage>
</organism>
<proteinExistence type="predicted"/>
<name>A0A0A9BC52_ARUDO</name>